<organism evidence="2 3">
    <name type="scientific">Sporotomaculum syntrophicum</name>
    <dbReference type="NCBI Taxonomy" id="182264"/>
    <lineage>
        <taxon>Bacteria</taxon>
        <taxon>Bacillati</taxon>
        <taxon>Bacillota</taxon>
        <taxon>Clostridia</taxon>
        <taxon>Eubacteriales</taxon>
        <taxon>Desulfallaceae</taxon>
        <taxon>Sporotomaculum</taxon>
    </lineage>
</organism>
<dbReference type="EMBL" id="LSRS01000005">
    <property type="protein sequence ID" value="KAF1084347.1"/>
    <property type="molecule type" value="Genomic_DNA"/>
</dbReference>
<keyword evidence="1" id="KW-0175">Coiled coil</keyword>
<proteinExistence type="predicted"/>
<accession>A0A9D2WMS9</accession>
<keyword evidence="3" id="KW-1185">Reference proteome</keyword>
<protein>
    <submittedName>
        <fullName evidence="2">Uncharacterized protein</fullName>
    </submittedName>
</protein>
<gene>
    <name evidence="2" type="ORF">SPSYN_02123</name>
</gene>
<feature type="coiled-coil region" evidence="1">
    <location>
        <begin position="239"/>
        <end position="294"/>
    </location>
</feature>
<comment type="caution">
    <text evidence="2">The sequence shown here is derived from an EMBL/GenBank/DDBJ whole genome shotgun (WGS) entry which is preliminary data.</text>
</comment>
<dbReference type="AlphaFoldDB" id="A0A9D2WMS9"/>
<evidence type="ECO:0000313" key="2">
    <source>
        <dbReference type="EMBL" id="KAF1084347.1"/>
    </source>
</evidence>
<dbReference type="RefSeq" id="WP_161822443.1">
    <property type="nucleotide sequence ID" value="NZ_LSRS01000005.1"/>
</dbReference>
<evidence type="ECO:0000313" key="3">
    <source>
        <dbReference type="Proteomes" id="UP000798488"/>
    </source>
</evidence>
<evidence type="ECO:0000256" key="1">
    <source>
        <dbReference type="SAM" id="Coils"/>
    </source>
</evidence>
<dbReference type="Proteomes" id="UP000798488">
    <property type="component" value="Unassembled WGS sequence"/>
</dbReference>
<sequence length="323" mass="37792">MDADKLLDCANNYIFNEQKDDKYKPLKSERDDLKGENFGDNSIEICANNQEIQRITTSESIETGKFEYKAVENYTCNTDHYRSTTILSDSIEPIIKDMLLFASNLREAIEKQQQLILDLQTYIIKLNNKTIEQQLLIDALQKKENELREIIQSKQRKIIELQQYYYELLIDKTQEVEIIDHILTTRETDLAKLTSELEIVNHELKSTNELLTVKEKLLVKINKELDLTNKDLKIKNTMLEKTEADLANVTGELAKANQELTNRSILLTEKEEAFDTIKQELELLKQEKANERRSLIEFNKIKESMHNIMQLLRGNKDSEFDQK</sequence>
<reference evidence="2" key="1">
    <citation type="submission" date="2016-02" db="EMBL/GenBank/DDBJ databases">
        <title>Draft Genome Sequence of Sporotomaculum syntrophicum Strain FB, a Syntrophic Benzoate Degrader.</title>
        <authorList>
            <person name="Nobu M.K."/>
            <person name="Narihiro T."/>
            <person name="Qiu Y.-L."/>
            <person name="Ohashi A."/>
            <person name="Liu W.-T."/>
            <person name="Yuji S."/>
        </authorList>
    </citation>
    <scope>NUCLEOTIDE SEQUENCE</scope>
    <source>
        <strain evidence="2">FB</strain>
    </source>
</reference>
<name>A0A9D2WMS9_9FIRM</name>